<name>A0A317ZEP3_9BACT</name>
<dbReference type="PANTHER" id="PTHR21666">
    <property type="entry name" value="PEPTIDASE-RELATED"/>
    <property type="match status" value="1"/>
</dbReference>
<dbReference type="InterPro" id="IPR016047">
    <property type="entry name" value="M23ase_b-sheet_dom"/>
</dbReference>
<evidence type="ECO:0000256" key="1">
    <source>
        <dbReference type="ARBA" id="ARBA00022729"/>
    </source>
</evidence>
<feature type="domain" description="M23ase beta-sheet core" evidence="3">
    <location>
        <begin position="68"/>
        <end position="173"/>
    </location>
</feature>
<accession>A0A317ZEP3</accession>
<keyword evidence="1 2" id="KW-0732">Signal</keyword>
<feature type="signal peptide" evidence="2">
    <location>
        <begin position="1"/>
        <end position="24"/>
    </location>
</feature>
<proteinExistence type="predicted"/>
<dbReference type="SUPFAM" id="SSF51261">
    <property type="entry name" value="Duplicated hybrid motif"/>
    <property type="match status" value="1"/>
</dbReference>
<dbReference type="InParanoid" id="A0A317ZEP3"/>
<feature type="chain" id="PRO_5016449074" evidence="2">
    <location>
        <begin position="25"/>
        <end position="339"/>
    </location>
</feature>
<dbReference type="InterPro" id="IPR050570">
    <property type="entry name" value="Cell_wall_metabolism_enzyme"/>
</dbReference>
<dbReference type="Proteomes" id="UP000247099">
    <property type="component" value="Unassembled WGS sequence"/>
</dbReference>
<evidence type="ECO:0000313" key="4">
    <source>
        <dbReference type="EMBL" id="PXA03252.1"/>
    </source>
</evidence>
<keyword evidence="5" id="KW-1185">Reference proteome</keyword>
<dbReference type="GO" id="GO:0004222">
    <property type="term" value="F:metalloendopeptidase activity"/>
    <property type="evidence" value="ECO:0007669"/>
    <property type="project" value="TreeGrafter"/>
</dbReference>
<dbReference type="RefSeq" id="WP_110131807.1">
    <property type="nucleotide sequence ID" value="NZ_QHJQ01000010.1"/>
</dbReference>
<gene>
    <name evidence="4" type="ORF">DDZ13_12560</name>
</gene>
<comment type="caution">
    <text evidence="4">The sequence shown here is derived from an EMBL/GenBank/DDBJ whole genome shotgun (WGS) entry which is preliminary data.</text>
</comment>
<sequence>MSFRLLLLFLSLGLLPSISLSASASLIWPTPNQAFQAGKPIEAFVQPTSSGRVESGLFGCVRNGGAKFHEGLDLFPVKRSSRGEALDPVYSILPGKVVHISRTAGYSSYGRYIVVVHNGESPSFHSLYAHMASINSSLKVGSRVEAGTELGIMGRSAAGYSIPRSRSHLHLELGFRLSDQFQTWFDRQRFGSKNRHGNWNGMNLVSVDPLDFYRSMRQGEVSTFREYLRRLPVAARVRVHSAKVPNFVQDYPALVTRPYAGRRVVAWDIAFTEFGVPKEWTPRFAEEKLGGRAGEVRVLTYNPQVLEAQSCRRVIRISGRVPTIAPGTVTILKKLFGFK</sequence>
<dbReference type="OrthoDB" id="186635at2"/>
<dbReference type="AlphaFoldDB" id="A0A317ZEP3"/>
<dbReference type="Pfam" id="PF01551">
    <property type="entry name" value="Peptidase_M23"/>
    <property type="match status" value="1"/>
</dbReference>
<reference evidence="4 5" key="1">
    <citation type="submission" date="2018-05" db="EMBL/GenBank/DDBJ databases">
        <title>Coraliomargarita sinensis sp. nov., isolated from a marine solar saltern.</title>
        <authorList>
            <person name="Zhou L.Y."/>
        </authorList>
    </citation>
    <scope>NUCLEOTIDE SEQUENCE [LARGE SCALE GENOMIC DNA]</scope>
    <source>
        <strain evidence="4 5">WN38</strain>
    </source>
</reference>
<organism evidence="4 5">
    <name type="scientific">Coraliomargarita sinensis</name>
    <dbReference type="NCBI Taxonomy" id="2174842"/>
    <lineage>
        <taxon>Bacteria</taxon>
        <taxon>Pseudomonadati</taxon>
        <taxon>Verrucomicrobiota</taxon>
        <taxon>Opitutia</taxon>
        <taxon>Puniceicoccales</taxon>
        <taxon>Coraliomargaritaceae</taxon>
        <taxon>Coraliomargarita</taxon>
    </lineage>
</organism>
<dbReference type="InterPro" id="IPR011055">
    <property type="entry name" value="Dup_hybrid_motif"/>
</dbReference>
<dbReference type="EMBL" id="QHJQ01000010">
    <property type="protein sequence ID" value="PXA03252.1"/>
    <property type="molecule type" value="Genomic_DNA"/>
</dbReference>
<protein>
    <submittedName>
        <fullName evidence="4">M23 family peptidase</fullName>
    </submittedName>
</protein>
<evidence type="ECO:0000256" key="2">
    <source>
        <dbReference type="SAM" id="SignalP"/>
    </source>
</evidence>
<dbReference type="CDD" id="cd12797">
    <property type="entry name" value="M23_peptidase"/>
    <property type="match status" value="1"/>
</dbReference>
<dbReference type="PANTHER" id="PTHR21666:SF289">
    <property type="entry name" value="L-ALA--D-GLU ENDOPEPTIDASE"/>
    <property type="match status" value="1"/>
</dbReference>
<dbReference type="Gene3D" id="2.70.70.10">
    <property type="entry name" value="Glucose Permease (Domain IIA)"/>
    <property type="match status" value="1"/>
</dbReference>
<evidence type="ECO:0000259" key="3">
    <source>
        <dbReference type="Pfam" id="PF01551"/>
    </source>
</evidence>
<evidence type="ECO:0000313" key="5">
    <source>
        <dbReference type="Proteomes" id="UP000247099"/>
    </source>
</evidence>